<dbReference type="SUPFAM" id="SSF52151">
    <property type="entry name" value="FabD/lysophospholipase-like"/>
    <property type="match status" value="1"/>
</dbReference>
<sequence length="890" mass="96659">MENQVDRDNTPVQLHEVLAEEFAALGITIQPGSGTDADGLRDVYGQLHNSGKRLSALCISGGGIRSATFALGAIQGLAEAGLLRQFDYLSTVSGGGYIGSWLTAWIRRAGGIGNVIPKLTGTCDTNDDPCDDSGAHPGTMQPDPIGHLRDYNNYLTPKLGLGSADTWSMISIVLRNLLLNWLVFIPMLMLVVMAPRLLVALLQLSPPWVGTLVTPFGQPHVLALGLAAVLFVYSGYQKLLDLPSIGHVNATQAQFLVKCLGPLTLSGLLTMIGLWWGIGNFSPPPTFWGITRFMLGLTCACLGLYLLRSMVRKELPVSGSWRALHFTLAMLMGGTASGAAIYLLGRELLAAAIRDGNPTHYITFGPPLIMATMLIGDILLVGFGSRTLESEDLEWLARSSGFKLSSSLAWMILCGLTLVAPHYIFALGGYAQSALSSIGGVSGLITALAGNSARTAGKPGDERQRSLSARLMEIAARLTLPLFVVSLIIALSILLDVIIDQLDLTPYAYWQHTHLLIHTPFLPLLGITAAIALFCAVMGRFVDINKFSLHGMYRFRLIRAYLAASNPDLDNERFTGFNDSDDLRMHEFRGQRPLHVVNTALNLASGSRLDWQQRKAASFTISPYHTGSADLGYRDSSRYCGGIRLGTAMTISGAAASPNMGYHTSSMVAFTMMLFNARLGAWLGNPGEPGRKTWPFKGPRFAVAPMMSEALSRTNESGPYVYLSDGGHFENLALYEMIRRRCSPIVVLDSGCDPNYTYEDLGNALRKIRIDLKISIDFADSQLGPLIEKERRFAVAAIRYSCVDAGARDGILIYFKPMVRHTESPDVLSYSAASPTFPHETTNDQWFTEAQTESYRTLGMQTIREAAAGFPGGTLDEFAQYLSGRRGAAA</sequence>
<dbReference type="RefSeq" id="WP_194453203.1">
    <property type="nucleotide sequence ID" value="NZ_CP063849.1"/>
</dbReference>
<dbReference type="KEGG" id="pfer:IRI77_16860"/>
<dbReference type="Proteomes" id="UP000593892">
    <property type="component" value="Chromosome"/>
</dbReference>
<evidence type="ECO:0000256" key="1">
    <source>
        <dbReference type="SAM" id="Phobius"/>
    </source>
</evidence>
<reference evidence="2 3" key="1">
    <citation type="submission" date="2020-10" db="EMBL/GenBank/DDBJ databases">
        <title>Complete genome sequence of Paludibaculum fermentans P105T, a facultatively anaerobic acidobacterium capable of dissimilatory Fe(III) reduction.</title>
        <authorList>
            <person name="Dedysh S.N."/>
            <person name="Beletsky A.V."/>
            <person name="Kulichevskaya I.S."/>
            <person name="Mardanov A.V."/>
            <person name="Ravin N.V."/>
        </authorList>
    </citation>
    <scope>NUCLEOTIDE SEQUENCE [LARGE SCALE GENOMIC DNA]</scope>
    <source>
        <strain evidence="2 3">P105</strain>
    </source>
</reference>
<dbReference type="GO" id="GO:0005829">
    <property type="term" value="C:cytosol"/>
    <property type="evidence" value="ECO:0007669"/>
    <property type="project" value="TreeGrafter"/>
</dbReference>
<name>A0A7S7NXF8_PALFE</name>
<dbReference type="PANTHER" id="PTHR10728:SF40">
    <property type="entry name" value="PATATIN FAMILY PROTEIN"/>
    <property type="match status" value="1"/>
</dbReference>
<dbReference type="AlphaFoldDB" id="A0A7S7NXF8"/>
<evidence type="ECO:0000313" key="3">
    <source>
        <dbReference type="Proteomes" id="UP000593892"/>
    </source>
</evidence>
<feature type="transmembrane region" description="Helical" evidence="1">
    <location>
        <begin position="474"/>
        <end position="495"/>
    </location>
</feature>
<organism evidence="2 3">
    <name type="scientific">Paludibaculum fermentans</name>
    <dbReference type="NCBI Taxonomy" id="1473598"/>
    <lineage>
        <taxon>Bacteria</taxon>
        <taxon>Pseudomonadati</taxon>
        <taxon>Acidobacteriota</taxon>
        <taxon>Terriglobia</taxon>
        <taxon>Bryobacterales</taxon>
        <taxon>Bryobacteraceae</taxon>
        <taxon>Paludibaculum</taxon>
    </lineage>
</organism>
<dbReference type="GO" id="GO:0004623">
    <property type="term" value="F:phospholipase A2 activity"/>
    <property type="evidence" value="ECO:0007669"/>
    <property type="project" value="TreeGrafter"/>
</dbReference>
<feature type="transmembrane region" description="Helical" evidence="1">
    <location>
        <begin position="323"/>
        <end position="344"/>
    </location>
</feature>
<feature type="transmembrane region" description="Helical" evidence="1">
    <location>
        <begin position="216"/>
        <end position="234"/>
    </location>
</feature>
<keyword evidence="1" id="KW-0812">Transmembrane</keyword>
<dbReference type="PANTHER" id="PTHR10728">
    <property type="entry name" value="CYTOSOLIC PHOSPHOLIPASE A2"/>
    <property type="match status" value="1"/>
</dbReference>
<proteinExistence type="predicted"/>
<dbReference type="Gene3D" id="3.40.1090.10">
    <property type="entry name" value="Cytosolic phospholipase A2 catalytic domain"/>
    <property type="match status" value="2"/>
</dbReference>
<dbReference type="EMBL" id="CP063849">
    <property type="protein sequence ID" value="QOY91549.1"/>
    <property type="molecule type" value="Genomic_DNA"/>
</dbReference>
<feature type="transmembrane region" description="Helical" evidence="1">
    <location>
        <begin position="364"/>
        <end position="383"/>
    </location>
</feature>
<evidence type="ECO:0000313" key="2">
    <source>
        <dbReference type="EMBL" id="QOY91549.1"/>
    </source>
</evidence>
<feature type="transmembrane region" description="Helical" evidence="1">
    <location>
        <begin position="430"/>
        <end position="453"/>
    </location>
</feature>
<feature type="transmembrane region" description="Helical" evidence="1">
    <location>
        <begin position="290"/>
        <end position="311"/>
    </location>
</feature>
<accession>A0A7S7NXF8</accession>
<keyword evidence="3" id="KW-1185">Reference proteome</keyword>
<feature type="transmembrane region" description="Helical" evidence="1">
    <location>
        <begin position="404"/>
        <end position="424"/>
    </location>
</feature>
<feature type="transmembrane region" description="Helical" evidence="1">
    <location>
        <begin position="178"/>
        <end position="204"/>
    </location>
</feature>
<gene>
    <name evidence="2" type="ORF">IRI77_16860</name>
</gene>
<keyword evidence="1" id="KW-1133">Transmembrane helix</keyword>
<keyword evidence="1" id="KW-0472">Membrane</keyword>
<dbReference type="GO" id="GO:0046475">
    <property type="term" value="P:glycerophospholipid catabolic process"/>
    <property type="evidence" value="ECO:0007669"/>
    <property type="project" value="TreeGrafter"/>
</dbReference>
<dbReference type="InterPro" id="IPR016035">
    <property type="entry name" value="Acyl_Trfase/lysoPLipase"/>
</dbReference>
<feature type="transmembrane region" description="Helical" evidence="1">
    <location>
        <begin position="255"/>
        <end position="278"/>
    </location>
</feature>
<protein>
    <submittedName>
        <fullName evidence="2">Patatin-like phospholipase family protein</fullName>
    </submittedName>
</protein>
<feature type="transmembrane region" description="Helical" evidence="1">
    <location>
        <begin position="515"/>
        <end position="542"/>
    </location>
</feature>